<evidence type="ECO:0000313" key="9">
    <source>
        <dbReference type="EMBL" id="GAA2794820.1"/>
    </source>
</evidence>
<dbReference type="PANTHER" id="PTHR30561:SF0">
    <property type="entry name" value="GUANIDINIUM EXPORTER"/>
    <property type="match status" value="1"/>
</dbReference>
<accession>A0ABN3VF06</accession>
<evidence type="ECO:0000256" key="2">
    <source>
        <dbReference type="ARBA" id="ARBA00022448"/>
    </source>
</evidence>
<dbReference type="RefSeq" id="WP_344680491.1">
    <property type="nucleotide sequence ID" value="NZ_BAAAUX010000014.1"/>
</dbReference>
<keyword evidence="3" id="KW-1003">Cell membrane</keyword>
<keyword evidence="6 8" id="KW-0472">Membrane</keyword>
<keyword evidence="4 7" id="KW-0812">Transmembrane</keyword>
<feature type="transmembrane region" description="Helical" evidence="8">
    <location>
        <begin position="29"/>
        <end position="50"/>
    </location>
</feature>
<dbReference type="InterPro" id="IPR037185">
    <property type="entry name" value="EmrE-like"/>
</dbReference>
<evidence type="ECO:0000256" key="3">
    <source>
        <dbReference type="ARBA" id="ARBA00022475"/>
    </source>
</evidence>
<evidence type="ECO:0000256" key="4">
    <source>
        <dbReference type="ARBA" id="ARBA00022692"/>
    </source>
</evidence>
<keyword evidence="2" id="KW-0813">Transport</keyword>
<feature type="transmembrane region" description="Helical" evidence="8">
    <location>
        <begin position="84"/>
        <end position="103"/>
    </location>
</feature>
<dbReference type="SUPFAM" id="SSF103481">
    <property type="entry name" value="Multidrug resistance efflux transporter EmrE"/>
    <property type="match status" value="1"/>
</dbReference>
<dbReference type="Proteomes" id="UP001500979">
    <property type="component" value="Unassembled WGS sequence"/>
</dbReference>
<dbReference type="InterPro" id="IPR045324">
    <property type="entry name" value="Small_multidrug_res"/>
</dbReference>
<evidence type="ECO:0000313" key="10">
    <source>
        <dbReference type="Proteomes" id="UP001500979"/>
    </source>
</evidence>
<keyword evidence="10" id="KW-1185">Reference proteome</keyword>
<comment type="similarity">
    <text evidence="7">Belongs to the drug/metabolite transporter (DMT) superfamily. Small multidrug resistance (SMR) (TC 2.A.7.1) family.</text>
</comment>
<dbReference type="Pfam" id="PF00893">
    <property type="entry name" value="Multi_Drug_Res"/>
    <property type="match status" value="1"/>
</dbReference>
<evidence type="ECO:0000256" key="1">
    <source>
        <dbReference type="ARBA" id="ARBA00004651"/>
    </source>
</evidence>
<organism evidence="9 10">
    <name type="scientific">Saccharopolyspora taberi</name>
    <dbReference type="NCBI Taxonomy" id="60895"/>
    <lineage>
        <taxon>Bacteria</taxon>
        <taxon>Bacillati</taxon>
        <taxon>Actinomycetota</taxon>
        <taxon>Actinomycetes</taxon>
        <taxon>Pseudonocardiales</taxon>
        <taxon>Pseudonocardiaceae</taxon>
        <taxon>Saccharopolyspora</taxon>
    </lineage>
</organism>
<proteinExistence type="inferred from homology"/>
<dbReference type="InterPro" id="IPR000390">
    <property type="entry name" value="Small_drug/metabolite_transptr"/>
</dbReference>
<name>A0ABN3VF06_9PSEU</name>
<protein>
    <submittedName>
        <fullName evidence="9">Multidrug efflux SMR transporter</fullName>
    </submittedName>
</protein>
<feature type="transmembrane region" description="Helical" evidence="8">
    <location>
        <begin position="57"/>
        <end position="78"/>
    </location>
</feature>
<comment type="caution">
    <text evidence="9">The sequence shown here is derived from an EMBL/GenBank/DDBJ whole genome shotgun (WGS) entry which is preliminary data.</text>
</comment>
<comment type="subcellular location">
    <subcellularLocation>
        <location evidence="1 7">Cell membrane</location>
        <topology evidence="1 7">Multi-pass membrane protein</topology>
    </subcellularLocation>
</comment>
<reference evidence="9 10" key="1">
    <citation type="journal article" date="2019" name="Int. J. Syst. Evol. Microbiol.">
        <title>The Global Catalogue of Microorganisms (GCM) 10K type strain sequencing project: providing services to taxonomists for standard genome sequencing and annotation.</title>
        <authorList>
            <consortium name="The Broad Institute Genomics Platform"/>
            <consortium name="The Broad Institute Genome Sequencing Center for Infectious Disease"/>
            <person name="Wu L."/>
            <person name="Ma J."/>
        </authorList>
    </citation>
    <scope>NUCLEOTIDE SEQUENCE [LARGE SCALE GENOMIC DNA]</scope>
    <source>
        <strain evidence="9 10">JCM 9383</strain>
    </source>
</reference>
<evidence type="ECO:0000256" key="6">
    <source>
        <dbReference type="ARBA" id="ARBA00023136"/>
    </source>
</evidence>
<dbReference type="PANTHER" id="PTHR30561">
    <property type="entry name" value="SMR FAMILY PROTON-DEPENDENT DRUG EFFLUX TRANSPORTER SUGE"/>
    <property type="match status" value="1"/>
</dbReference>
<gene>
    <name evidence="9" type="ORF">GCM10010470_32210</name>
</gene>
<evidence type="ECO:0000256" key="5">
    <source>
        <dbReference type="ARBA" id="ARBA00022989"/>
    </source>
</evidence>
<evidence type="ECO:0000256" key="8">
    <source>
        <dbReference type="SAM" id="Phobius"/>
    </source>
</evidence>
<dbReference type="EMBL" id="BAAAUX010000014">
    <property type="protein sequence ID" value="GAA2794820.1"/>
    <property type="molecule type" value="Genomic_DNA"/>
</dbReference>
<evidence type="ECO:0000256" key="7">
    <source>
        <dbReference type="RuleBase" id="RU003942"/>
    </source>
</evidence>
<sequence>MAWIVLLVAGALEIVWSLALKHADGLSRLWPSVLGIGVAMVSLAMLSVALKDLPVGTAYAVWVGIGTVGVAVAGMLVLGEPVTWPRLVFLALIVAGVAGLKLVES</sequence>
<dbReference type="Gene3D" id="1.10.3730.20">
    <property type="match status" value="1"/>
</dbReference>
<keyword evidence="5 8" id="KW-1133">Transmembrane helix</keyword>